<proteinExistence type="predicted"/>
<name>A0A2H3CMP1_ARMGA</name>
<reference evidence="2" key="1">
    <citation type="journal article" date="2017" name="Nat. Ecol. Evol.">
        <title>Genome expansion and lineage-specific genetic innovations in the forest pathogenic fungi Armillaria.</title>
        <authorList>
            <person name="Sipos G."/>
            <person name="Prasanna A.N."/>
            <person name="Walter M.C."/>
            <person name="O'Connor E."/>
            <person name="Balint B."/>
            <person name="Krizsan K."/>
            <person name="Kiss B."/>
            <person name="Hess J."/>
            <person name="Varga T."/>
            <person name="Slot J."/>
            <person name="Riley R."/>
            <person name="Boka B."/>
            <person name="Rigling D."/>
            <person name="Barry K."/>
            <person name="Lee J."/>
            <person name="Mihaltcheva S."/>
            <person name="LaButti K."/>
            <person name="Lipzen A."/>
            <person name="Waldron R."/>
            <person name="Moloney N.M."/>
            <person name="Sperisen C."/>
            <person name="Kredics L."/>
            <person name="Vagvoelgyi C."/>
            <person name="Patrignani A."/>
            <person name="Fitzpatrick D."/>
            <person name="Nagy I."/>
            <person name="Doyle S."/>
            <person name="Anderson J.B."/>
            <person name="Grigoriev I.V."/>
            <person name="Gueldener U."/>
            <person name="Muensterkoetter M."/>
            <person name="Nagy L.G."/>
        </authorList>
    </citation>
    <scope>NUCLEOTIDE SEQUENCE [LARGE SCALE GENOMIC DNA]</scope>
    <source>
        <strain evidence="2">Ar21-2</strain>
    </source>
</reference>
<dbReference type="AlphaFoldDB" id="A0A2H3CMP1"/>
<dbReference type="Proteomes" id="UP000217790">
    <property type="component" value="Unassembled WGS sequence"/>
</dbReference>
<dbReference type="InParanoid" id="A0A2H3CMP1"/>
<dbReference type="EMBL" id="KZ293714">
    <property type="protein sequence ID" value="PBK82644.1"/>
    <property type="molecule type" value="Genomic_DNA"/>
</dbReference>
<keyword evidence="2" id="KW-1185">Reference proteome</keyword>
<accession>A0A2H3CMP1</accession>
<organism evidence="1 2">
    <name type="scientific">Armillaria gallica</name>
    <name type="common">Bulbous honey fungus</name>
    <name type="synonym">Armillaria bulbosa</name>
    <dbReference type="NCBI Taxonomy" id="47427"/>
    <lineage>
        <taxon>Eukaryota</taxon>
        <taxon>Fungi</taxon>
        <taxon>Dikarya</taxon>
        <taxon>Basidiomycota</taxon>
        <taxon>Agaricomycotina</taxon>
        <taxon>Agaricomycetes</taxon>
        <taxon>Agaricomycetidae</taxon>
        <taxon>Agaricales</taxon>
        <taxon>Marasmiineae</taxon>
        <taxon>Physalacriaceae</taxon>
        <taxon>Armillaria</taxon>
    </lineage>
</organism>
<gene>
    <name evidence="1" type="ORF">ARMGADRAFT_1090093</name>
</gene>
<protein>
    <submittedName>
        <fullName evidence="1">Uncharacterized protein</fullName>
    </submittedName>
</protein>
<evidence type="ECO:0000313" key="2">
    <source>
        <dbReference type="Proteomes" id="UP000217790"/>
    </source>
</evidence>
<sequence length="183" mass="20386">MLVYEIEFDSSTNALTCSVCTSAPNNIVCGLAPSPTHFPPSSPLPESQSAIIDNFFPLLLCIAQTEGEPPPVTSIPPISTSEPHPVHDNRHLSTFALYRAQYPGVEHEIVFDFIQGVYAGEGAETMWDEPEVFMRGMWKALAVGNGMASSHWWLRRTRKKYHDELVYWVDVHYSNDATSASSK</sequence>
<evidence type="ECO:0000313" key="1">
    <source>
        <dbReference type="EMBL" id="PBK82644.1"/>
    </source>
</evidence>